<dbReference type="EMBL" id="LR778301">
    <property type="protein sequence ID" value="CAB1368369.1"/>
    <property type="molecule type" value="Genomic_DNA"/>
</dbReference>
<dbReference type="AlphaFoldDB" id="A0A6S6XZM3"/>
<reference evidence="2 3" key="1">
    <citation type="submission" date="2020-03" db="EMBL/GenBank/DDBJ databases">
        <authorList>
            <consortium name="Genoscope - CEA"/>
            <person name="William W."/>
        </authorList>
    </citation>
    <scope>NUCLEOTIDE SEQUENCE [LARGE SCALE GENOMIC DNA]</scope>
    <source>
        <strain evidence="3">DSM 16959</strain>
    </source>
</reference>
<name>A0A6S6XZM3_9PROT</name>
<sequence length="83" mass="9031">MPSSMPNALRLPEDKMSPDFPTAPPTYGLEGPSAGRTVEKSQPASHTEFLTLPMRRSANGTLRFYALAQGTSDAIHLDNFDSH</sequence>
<dbReference type="Proteomes" id="UP000515733">
    <property type="component" value="Chromosome"/>
</dbReference>
<organism evidence="2 3">
    <name type="scientific">Denitratisoma oestradiolicum</name>
    <dbReference type="NCBI Taxonomy" id="311182"/>
    <lineage>
        <taxon>Bacteria</taxon>
        <taxon>Pseudomonadati</taxon>
        <taxon>Pseudomonadota</taxon>
        <taxon>Betaproteobacteria</taxon>
        <taxon>Nitrosomonadales</taxon>
        <taxon>Sterolibacteriaceae</taxon>
        <taxon>Denitratisoma</taxon>
    </lineage>
</organism>
<evidence type="ECO:0000256" key="1">
    <source>
        <dbReference type="SAM" id="MobiDB-lite"/>
    </source>
</evidence>
<evidence type="ECO:0000313" key="2">
    <source>
        <dbReference type="EMBL" id="CAB1368369.1"/>
    </source>
</evidence>
<gene>
    <name evidence="2" type="ORF">DENOEST_1204</name>
</gene>
<feature type="region of interest" description="Disordered" evidence="1">
    <location>
        <begin position="1"/>
        <end position="25"/>
    </location>
</feature>
<accession>A0A6S6XZM3</accession>
<protein>
    <submittedName>
        <fullName evidence="2">Uncharacterized protein</fullName>
    </submittedName>
</protein>
<keyword evidence="3" id="KW-1185">Reference proteome</keyword>
<dbReference type="KEGG" id="doe:DENOEST_1204"/>
<evidence type="ECO:0000313" key="3">
    <source>
        <dbReference type="Proteomes" id="UP000515733"/>
    </source>
</evidence>
<proteinExistence type="predicted"/>